<dbReference type="Pfam" id="PF24278">
    <property type="entry name" value="HVO_0513_N"/>
    <property type="match status" value="1"/>
</dbReference>
<evidence type="ECO:0000256" key="2">
    <source>
        <dbReference type="ARBA" id="ARBA00023163"/>
    </source>
</evidence>
<dbReference type="KEGG" id="hxa:Halxa_1360"/>
<dbReference type="Pfam" id="PF04967">
    <property type="entry name" value="HTH_10"/>
    <property type="match status" value="1"/>
</dbReference>
<dbReference type="PANTHER" id="PTHR34236:SF1">
    <property type="entry name" value="DIMETHYL SULFOXIDE REDUCTASE TRANSCRIPTIONAL ACTIVATOR"/>
    <property type="match status" value="1"/>
</dbReference>
<evidence type="ECO:0000256" key="1">
    <source>
        <dbReference type="ARBA" id="ARBA00023015"/>
    </source>
</evidence>
<organism evidence="5 6">
    <name type="scientific">Halopiger xanaduensis (strain DSM 18323 / JCM 14033 / SH-6)</name>
    <dbReference type="NCBI Taxonomy" id="797210"/>
    <lineage>
        <taxon>Archaea</taxon>
        <taxon>Methanobacteriati</taxon>
        <taxon>Methanobacteriota</taxon>
        <taxon>Stenosarchaea group</taxon>
        <taxon>Halobacteria</taxon>
        <taxon>Halobacteriales</taxon>
        <taxon>Natrialbaceae</taxon>
        <taxon>Halopiger</taxon>
    </lineage>
</organism>
<evidence type="ECO:0000259" key="4">
    <source>
        <dbReference type="Pfam" id="PF24278"/>
    </source>
</evidence>
<dbReference type="InterPro" id="IPR056493">
    <property type="entry name" value="HVO_0513_N"/>
</dbReference>
<dbReference type="HOGENOM" id="CLU_092678_1_0_2"/>
<dbReference type="OrthoDB" id="27447at2157"/>
<dbReference type="PANTHER" id="PTHR34236">
    <property type="entry name" value="DIMETHYL SULFOXIDE REDUCTASE TRANSCRIPTIONAL ACTIVATOR"/>
    <property type="match status" value="1"/>
</dbReference>
<keyword evidence="1" id="KW-0805">Transcription regulation</keyword>
<protein>
    <submittedName>
        <fullName evidence="5">Bacterio-opsin activator HTH domain protein</fullName>
    </submittedName>
</protein>
<feature type="domain" description="HTH bat-type" evidence="3">
    <location>
        <begin position="163"/>
        <end position="212"/>
    </location>
</feature>
<feature type="domain" description="HVO-0513-like N-terminal" evidence="4">
    <location>
        <begin position="17"/>
        <end position="150"/>
    </location>
</feature>
<dbReference type="eggNOG" id="arCOG02274">
    <property type="taxonomic scope" value="Archaea"/>
</dbReference>
<accession>F8DC14</accession>
<dbReference type="STRING" id="797210.Halxa_1360"/>
<dbReference type="RefSeq" id="WP_013878890.1">
    <property type="nucleotide sequence ID" value="NC_015666.1"/>
</dbReference>
<evidence type="ECO:0000313" key="5">
    <source>
        <dbReference type="EMBL" id="AEH35993.1"/>
    </source>
</evidence>
<evidence type="ECO:0000313" key="6">
    <source>
        <dbReference type="Proteomes" id="UP000006794"/>
    </source>
</evidence>
<gene>
    <name evidence="5" type="ordered locus">Halxa_1360</name>
</gene>
<sequence length="220" mass="23603">MKSVRVSLGRDAATLGPLHETLCTSPSLEREVVLGGQAVDGVETITSFVYEDGSGDGRAAYESALEDLETVREYDATPADEGFFLYLRRELGAEGLSLLNALAQETVVVVPPIELRSDRTIRTTVVGRSADLAAVLEALSDGVTVDVLWTSDRVTTTKTAASDRQLAAMRAARSVGYYEVPRRNGIEAVAAELDCAVSTASALLRRGEANVIDRVLDSRR</sequence>
<evidence type="ECO:0000259" key="3">
    <source>
        <dbReference type="Pfam" id="PF04967"/>
    </source>
</evidence>
<keyword evidence="6" id="KW-1185">Reference proteome</keyword>
<dbReference type="GeneID" id="10796330"/>
<name>F8DC14_HALXS</name>
<proteinExistence type="predicted"/>
<dbReference type="AlphaFoldDB" id="F8DC14"/>
<reference evidence="5 6" key="1">
    <citation type="journal article" date="2012" name="Stand. Genomic Sci.">
        <title>Complete genome sequence of Halopiger xanaduensis type strain (SH-6(T)).</title>
        <authorList>
            <person name="Anderson I."/>
            <person name="Tindall B.J."/>
            <person name="Rohde M."/>
            <person name="Lucas S."/>
            <person name="Han J."/>
            <person name="Lapidus A."/>
            <person name="Cheng J.F."/>
            <person name="Goodwin L."/>
            <person name="Pitluck S."/>
            <person name="Peters L."/>
            <person name="Pati A."/>
            <person name="Mikhailova N."/>
            <person name="Pagani I."/>
            <person name="Teshima H."/>
            <person name="Han C."/>
            <person name="Tapia R."/>
            <person name="Land M."/>
            <person name="Woyke T."/>
            <person name="Klenk H.P."/>
            <person name="Kyrpides N."/>
            <person name="Ivanova N."/>
        </authorList>
    </citation>
    <scope>NUCLEOTIDE SEQUENCE [LARGE SCALE GENOMIC DNA]</scope>
    <source>
        <strain evidence="6">DSM 18323 / JCM 14033 / SH-6</strain>
    </source>
</reference>
<dbReference type="InterPro" id="IPR007050">
    <property type="entry name" value="HTH_bacterioopsin"/>
</dbReference>
<dbReference type="EMBL" id="CP002839">
    <property type="protein sequence ID" value="AEH35993.1"/>
    <property type="molecule type" value="Genomic_DNA"/>
</dbReference>
<keyword evidence="2" id="KW-0804">Transcription</keyword>
<dbReference type="Proteomes" id="UP000006794">
    <property type="component" value="Chromosome"/>
</dbReference>